<keyword evidence="3" id="KW-1185">Reference proteome</keyword>
<keyword evidence="1" id="KW-0472">Membrane</keyword>
<accession>T1KRN2</accession>
<sequence length="236" mass="27886">MFSFVLCFIFPLFVTYVILIFFILQFTNYILLMMKLSLSKLFKKRTWLRSKQKEAKVTSKTSGSDKTNKVTIKVRFTDGDYSEITADTTNYQTMFDQLSKLTGFGLEDTYGCRFNTFESHKYNGCLYLFNNRFVKNNGHEMWTGFEDKQLGKYVNLQDGTQFTLGVYYDLHDRVIIKYHLVDETIPDGNDLIKKKYFTHKHLLQVKEMIKNDSSSEYIKNCQNRAVLYLDSPMRYN</sequence>
<reference evidence="3" key="1">
    <citation type="submission" date="2011-08" db="EMBL/GenBank/DDBJ databases">
        <authorList>
            <person name="Rombauts S."/>
        </authorList>
    </citation>
    <scope>NUCLEOTIDE SEQUENCE</scope>
    <source>
        <strain evidence="3">London</strain>
    </source>
</reference>
<dbReference type="AlphaFoldDB" id="T1KRN2"/>
<evidence type="ECO:0000313" key="2">
    <source>
        <dbReference type="EnsemblMetazoa" id="tetur19g00110.1"/>
    </source>
</evidence>
<reference evidence="2" key="2">
    <citation type="submission" date="2015-06" db="UniProtKB">
        <authorList>
            <consortium name="EnsemblMetazoa"/>
        </authorList>
    </citation>
    <scope>IDENTIFICATION</scope>
</reference>
<feature type="transmembrane region" description="Helical" evidence="1">
    <location>
        <begin position="12"/>
        <end position="34"/>
    </location>
</feature>
<keyword evidence="1" id="KW-0812">Transmembrane</keyword>
<dbReference type="HOGENOM" id="CLU_1176765_0_0_1"/>
<dbReference type="EMBL" id="CAEY01000414">
    <property type="status" value="NOT_ANNOTATED_CDS"/>
    <property type="molecule type" value="Genomic_DNA"/>
</dbReference>
<keyword evidence="1" id="KW-1133">Transmembrane helix</keyword>
<gene>
    <name evidence="2" type="primary">107366725</name>
</gene>
<dbReference type="KEGG" id="tut:107366725"/>
<evidence type="ECO:0000256" key="1">
    <source>
        <dbReference type="SAM" id="Phobius"/>
    </source>
</evidence>
<protein>
    <submittedName>
        <fullName evidence="2">Uncharacterized protein</fullName>
    </submittedName>
</protein>
<organism evidence="2 3">
    <name type="scientific">Tetranychus urticae</name>
    <name type="common">Two-spotted spider mite</name>
    <dbReference type="NCBI Taxonomy" id="32264"/>
    <lineage>
        <taxon>Eukaryota</taxon>
        <taxon>Metazoa</taxon>
        <taxon>Ecdysozoa</taxon>
        <taxon>Arthropoda</taxon>
        <taxon>Chelicerata</taxon>
        <taxon>Arachnida</taxon>
        <taxon>Acari</taxon>
        <taxon>Acariformes</taxon>
        <taxon>Trombidiformes</taxon>
        <taxon>Prostigmata</taxon>
        <taxon>Eleutherengona</taxon>
        <taxon>Raphignathae</taxon>
        <taxon>Tetranychoidea</taxon>
        <taxon>Tetranychidae</taxon>
        <taxon>Tetranychus</taxon>
    </lineage>
</organism>
<dbReference type="Proteomes" id="UP000015104">
    <property type="component" value="Unassembled WGS sequence"/>
</dbReference>
<proteinExistence type="predicted"/>
<evidence type="ECO:0000313" key="3">
    <source>
        <dbReference type="Proteomes" id="UP000015104"/>
    </source>
</evidence>
<name>T1KRN2_TETUR</name>
<dbReference type="EnsemblMetazoa" id="tetur19g00110.1">
    <property type="protein sequence ID" value="tetur19g00110.1"/>
    <property type="gene ID" value="tetur19g00110"/>
</dbReference>